<dbReference type="SUPFAM" id="SSF81296">
    <property type="entry name" value="E set domains"/>
    <property type="match status" value="1"/>
</dbReference>
<reference evidence="7 8" key="1">
    <citation type="submission" date="2019-06" db="EMBL/GenBank/DDBJ databases">
        <title>Sequencing the genomes of 1000 actinobacteria strains.</title>
        <authorList>
            <person name="Klenk H.-P."/>
        </authorList>
    </citation>
    <scope>NUCLEOTIDE SEQUENCE [LARGE SCALE GENOMIC DNA]</scope>
    <source>
        <strain evidence="7 8">DSM 45511</strain>
    </source>
</reference>
<keyword evidence="8" id="KW-1185">Reference proteome</keyword>
<dbReference type="GO" id="GO:0008482">
    <property type="term" value="F:sulfite oxidase activity"/>
    <property type="evidence" value="ECO:0007669"/>
    <property type="project" value="TreeGrafter"/>
</dbReference>
<dbReference type="InterPro" id="IPR014756">
    <property type="entry name" value="Ig_E-set"/>
</dbReference>
<feature type="domain" description="Oxidoreductase molybdopterin-binding" evidence="5">
    <location>
        <begin position="53"/>
        <end position="224"/>
    </location>
</feature>
<gene>
    <name evidence="7" type="ORF">FB388_2261</name>
</gene>
<evidence type="ECO:0000256" key="2">
    <source>
        <dbReference type="ARBA" id="ARBA00022505"/>
    </source>
</evidence>
<evidence type="ECO:0000256" key="4">
    <source>
        <dbReference type="ARBA" id="ARBA00023002"/>
    </source>
</evidence>
<dbReference type="GO" id="GO:0043546">
    <property type="term" value="F:molybdopterin cofactor binding"/>
    <property type="evidence" value="ECO:0007669"/>
    <property type="project" value="TreeGrafter"/>
</dbReference>
<accession>A0A543GFL9</accession>
<dbReference type="InterPro" id="IPR000572">
    <property type="entry name" value="OxRdtase_Mopterin-bd_dom"/>
</dbReference>
<dbReference type="PRINTS" id="PR00407">
    <property type="entry name" value="EUMOPTERIN"/>
</dbReference>
<dbReference type="InterPro" id="IPR008335">
    <property type="entry name" value="Mopterin_OxRdtase_euk"/>
</dbReference>
<evidence type="ECO:0000259" key="5">
    <source>
        <dbReference type="Pfam" id="PF00174"/>
    </source>
</evidence>
<evidence type="ECO:0000256" key="1">
    <source>
        <dbReference type="ARBA" id="ARBA00001924"/>
    </source>
</evidence>
<evidence type="ECO:0000256" key="3">
    <source>
        <dbReference type="ARBA" id="ARBA00022723"/>
    </source>
</evidence>
<dbReference type="Pfam" id="PF03404">
    <property type="entry name" value="Mo-co_dimer"/>
    <property type="match status" value="1"/>
</dbReference>
<dbReference type="OrthoDB" id="9795587at2"/>
<dbReference type="EMBL" id="VFPH01000001">
    <property type="protein sequence ID" value="TQM44874.1"/>
    <property type="molecule type" value="Genomic_DNA"/>
</dbReference>
<dbReference type="PANTHER" id="PTHR19372">
    <property type="entry name" value="SULFITE REDUCTASE"/>
    <property type="match status" value="1"/>
</dbReference>
<comment type="cofactor">
    <cofactor evidence="1">
        <name>Mo-molybdopterin</name>
        <dbReference type="ChEBI" id="CHEBI:71302"/>
    </cofactor>
</comment>
<dbReference type="GO" id="GO:0020037">
    <property type="term" value="F:heme binding"/>
    <property type="evidence" value="ECO:0007669"/>
    <property type="project" value="TreeGrafter"/>
</dbReference>
<keyword evidence="4" id="KW-0560">Oxidoreductase</keyword>
<feature type="domain" description="Moybdenum cofactor oxidoreductase dimerisation" evidence="6">
    <location>
        <begin position="244"/>
        <end position="350"/>
    </location>
</feature>
<dbReference type="Gene3D" id="3.90.420.10">
    <property type="entry name" value="Oxidoreductase, molybdopterin-binding domain"/>
    <property type="match status" value="1"/>
</dbReference>
<name>A0A543GFL9_9PSEU</name>
<dbReference type="CDD" id="cd02110">
    <property type="entry name" value="SO_family_Moco_dimer"/>
    <property type="match status" value="1"/>
</dbReference>
<keyword evidence="3" id="KW-0479">Metal-binding</keyword>
<dbReference type="InterPro" id="IPR005066">
    <property type="entry name" value="MoCF_OxRdtse_dimer"/>
</dbReference>
<evidence type="ECO:0000259" key="6">
    <source>
        <dbReference type="Pfam" id="PF03404"/>
    </source>
</evidence>
<dbReference type="PANTHER" id="PTHR19372:SF7">
    <property type="entry name" value="SULFITE OXIDASE, MITOCHONDRIAL"/>
    <property type="match status" value="1"/>
</dbReference>
<protein>
    <submittedName>
        <fullName evidence="7">Molybdenum-dependent oxidoreductase-like protein</fullName>
    </submittedName>
</protein>
<dbReference type="Gene3D" id="2.60.40.650">
    <property type="match status" value="1"/>
</dbReference>
<comment type="caution">
    <text evidence="7">The sequence shown here is derived from an EMBL/GenBank/DDBJ whole genome shotgun (WGS) entry which is preliminary data.</text>
</comment>
<evidence type="ECO:0000313" key="7">
    <source>
        <dbReference type="EMBL" id="TQM44874.1"/>
    </source>
</evidence>
<dbReference type="AlphaFoldDB" id="A0A543GFL9"/>
<evidence type="ECO:0000313" key="8">
    <source>
        <dbReference type="Proteomes" id="UP000319818"/>
    </source>
</evidence>
<proteinExistence type="predicted"/>
<sequence>MTLADDLAQARSALTMIHDEPFNAEAPPEALEGDTTPTELHYVRSNFAVPAHDGSLEVGGAIEHPRTLTLDDLRAMPSVERAVTMECAGNGRLAMRPLPAGEPWGDYAVSTARWTGALLHQVLEQAKPTAEGVEVRFAGADHGSYLLHPVLAVTKRSDLAFVRSLTLAHATDPQAEILIAYEMNGEPLNPDHGAPFRLIVPHWYGVASVKWLRHIDVLTEPYAGEFETGHYMYQWADRPPERVTVMRVRARITDPARGATIPAGTYTVRGKAWSGTGPITNVDVSLTGEGEWHPAQVEPPKGPYQWQDWSFAWEATERCRHSLRARAIDEAGNVQPEVPPWNRLGYGNNAVEVSYVDVR</sequence>
<dbReference type="GO" id="GO:0006790">
    <property type="term" value="P:sulfur compound metabolic process"/>
    <property type="evidence" value="ECO:0007669"/>
    <property type="project" value="TreeGrafter"/>
</dbReference>
<dbReference type="InterPro" id="IPR036374">
    <property type="entry name" value="OxRdtase_Mopterin-bd_sf"/>
</dbReference>
<organism evidence="7 8">
    <name type="scientific">Pseudonocardia cypriaca</name>
    <dbReference type="NCBI Taxonomy" id="882449"/>
    <lineage>
        <taxon>Bacteria</taxon>
        <taxon>Bacillati</taxon>
        <taxon>Actinomycetota</taxon>
        <taxon>Actinomycetes</taxon>
        <taxon>Pseudonocardiales</taxon>
        <taxon>Pseudonocardiaceae</taxon>
        <taxon>Pseudonocardia</taxon>
    </lineage>
</organism>
<dbReference type="GO" id="GO:0030151">
    <property type="term" value="F:molybdenum ion binding"/>
    <property type="evidence" value="ECO:0007669"/>
    <property type="project" value="InterPro"/>
</dbReference>
<keyword evidence="2" id="KW-0500">Molybdenum</keyword>
<dbReference type="SUPFAM" id="SSF56524">
    <property type="entry name" value="Oxidoreductase molybdopterin-binding domain"/>
    <property type="match status" value="1"/>
</dbReference>
<dbReference type="Pfam" id="PF00174">
    <property type="entry name" value="Oxidored_molyb"/>
    <property type="match status" value="1"/>
</dbReference>
<dbReference type="Proteomes" id="UP000319818">
    <property type="component" value="Unassembled WGS sequence"/>
</dbReference>